<gene>
    <name evidence="3" type="ORF">PAMC26577_38975</name>
</gene>
<dbReference type="PANTHER" id="PTHR30203:SF30">
    <property type="entry name" value="OUTER MEMBRANE PROTEIN-RELATED"/>
    <property type="match status" value="1"/>
</dbReference>
<reference evidence="3 4" key="1">
    <citation type="submission" date="2017-03" db="EMBL/GenBank/DDBJ databases">
        <title>Genome analysis of strain PAMC 26577.</title>
        <authorList>
            <person name="Oh H.-M."/>
            <person name="Yang J.-A."/>
        </authorList>
    </citation>
    <scope>NUCLEOTIDE SEQUENCE [LARGE SCALE GENOMIC DNA]</scope>
    <source>
        <strain evidence="3 4">PAMC 26577</strain>
    </source>
</reference>
<keyword evidence="2" id="KW-0732">Signal</keyword>
<evidence type="ECO:0000256" key="2">
    <source>
        <dbReference type="SAM" id="SignalP"/>
    </source>
</evidence>
<feature type="signal peptide" evidence="2">
    <location>
        <begin position="1"/>
        <end position="15"/>
    </location>
</feature>
<dbReference type="GO" id="GO:0015562">
    <property type="term" value="F:efflux transmembrane transporter activity"/>
    <property type="evidence" value="ECO:0007669"/>
    <property type="project" value="InterPro"/>
</dbReference>
<sequence>MHKMRCLLCSLIVGAAVMRDAMGDDLVTPSQATMQRPHAVLLSTQTVDLTLTDAVFLGLRGNRTIRSAYVSRVAQKFDLRVAEDLFTPKLLLTGQLTKARSQDGNGTDFSGSPTVTMQTEVGTQFSLSWTRQISNTDRTGQFRNDGVNFQVVQPLLRGAGRDVATAPVRLAKLTEQNNRLNLQAAVSQTITQIVLAYRELLRAQEQLHIANDALVRSQQLFNINKALIAAGRMAQFDIVQTEADAATQELNVEDAKNQLDASRLALLQLLGLDLTSRIQASDSLKAEPMEINLMEAQNVALGHQPEYLRQRIAAEQADINLVVARNNRLWDVSLVGGASQVRDRFSSDFGSFSDRRWEGYVGVQVQIPIGDLTSRQTEVHAKGDVDNEAILVKEAEQQLERDISDAVRDVGSRWRQYELSVRARDLSVRKLDIEREKLQAGRSSNFQVLSFEADLRNAESARLNALISYLDAQTQLDQRLGMALESWDIALND</sequence>
<evidence type="ECO:0000313" key="3">
    <source>
        <dbReference type="EMBL" id="OTP65716.1"/>
    </source>
</evidence>
<dbReference type="AlphaFoldDB" id="A0A242M4F6"/>
<dbReference type="EMBL" id="NBTZ01000174">
    <property type="protein sequence ID" value="OTP65716.1"/>
    <property type="molecule type" value="Genomic_DNA"/>
</dbReference>
<comment type="caution">
    <text evidence="3">The sequence shown here is derived from an EMBL/GenBank/DDBJ whole genome shotgun (WGS) entry which is preliminary data.</text>
</comment>
<protein>
    <submittedName>
        <fullName evidence="3">Outer membrane efflux family protein</fullName>
    </submittedName>
</protein>
<dbReference type="SUPFAM" id="SSF56954">
    <property type="entry name" value="Outer membrane efflux proteins (OEP)"/>
    <property type="match status" value="1"/>
</dbReference>
<accession>A0A242M4F6</accession>
<dbReference type="Gene3D" id="1.20.1600.10">
    <property type="entry name" value="Outer membrane efflux proteins (OEP)"/>
    <property type="match status" value="1"/>
</dbReference>
<evidence type="ECO:0000313" key="4">
    <source>
        <dbReference type="Proteomes" id="UP000195221"/>
    </source>
</evidence>
<organism evidence="3 4">
    <name type="scientific">Caballeronia sordidicola</name>
    <name type="common">Burkholderia sordidicola</name>
    <dbReference type="NCBI Taxonomy" id="196367"/>
    <lineage>
        <taxon>Bacteria</taxon>
        <taxon>Pseudomonadati</taxon>
        <taxon>Pseudomonadota</taxon>
        <taxon>Betaproteobacteria</taxon>
        <taxon>Burkholderiales</taxon>
        <taxon>Burkholderiaceae</taxon>
        <taxon>Caballeronia</taxon>
    </lineage>
</organism>
<evidence type="ECO:0000256" key="1">
    <source>
        <dbReference type="ARBA" id="ARBA00007613"/>
    </source>
</evidence>
<name>A0A242M4F6_CABSO</name>
<dbReference type="Pfam" id="PF02321">
    <property type="entry name" value="OEP"/>
    <property type="match status" value="1"/>
</dbReference>
<dbReference type="Proteomes" id="UP000195221">
    <property type="component" value="Unassembled WGS sequence"/>
</dbReference>
<comment type="similarity">
    <text evidence="1">Belongs to the outer membrane factor (OMF) (TC 1.B.17) family.</text>
</comment>
<dbReference type="InterPro" id="IPR003423">
    <property type="entry name" value="OMP_efflux"/>
</dbReference>
<dbReference type="PANTHER" id="PTHR30203">
    <property type="entry name" value="OUTER MEMBRANE CATION EFFLUX PROTEIN"/>
    <property type="match status" value="1"/>
</dbReference>
<feature type="chain" id="PRO_5012286355" evidence="2">
    <location>
        <begin position="16"/>
        <end position="493"/>
    </location>
</feature>
<dbReference type="InterPro" id="IPR010131">
    <property type="entry name" value="MdtP/NodT-like"/>
</dbReference>
<proteinExistence type="inferred from homology"/>